<dbReference type="STRING" id="768706.Desor_0198"/>
<name>G7W7J8_DESOD</name>
<reference evidence="2" key="1">
    <citation type="submission" date="2011-11" db="EMBL/GenBank/DDBJ databases">
        <title>Complete sequence of Desulfosporosinus orientis DSM 765.</title>
        <authorList>
            <person name="Lucas S."/>
            <person name="Han J."/>
            <person name="Lapidus A."/>
            <person name="Cheng J.-F."/>
            <person name="Goodwin L."/>
            <person name="Pitluck S."/>
            <person name="Peters L."/>
            <person name="Ovchinnikova G."/>
            <person name="Teshima H."/>
            <person name="Detter J.C."/>
            <person name="Han C."/>
            <person name="Tapia R."/>
            <person name="Land M."/>
            <person name="Hauser L."/>
            <person name="Kyrpides N."/>
            <person name="Ivanova N."/>
            <person name="Pagani I."/>
            <person name="Pester M."/>
            <person name="Spring S."/>
            <person name="Ollivier B."/>
            <person name="Rattei T."/>
            <person name="Klenk H.-P."/>
            <person name="Wagner M."/>
            <person name="Loy A."/>
            <person name="Woyke T."/>
        </authorList>
    </citation>
    <scope>NUCLEOTIDE SEQUENCE [LARGE SCALE GENOMIC DNA]</scope>
    <source>
        <strain evidence="2">ATCC 19365 / DSM 765 / NCIMB 8382 / VKM B-1628</strain>
    </source>
</reference>
<protein>
    <submittedName>
        <fullName evidence="1">Nitrous oxide-stimulated promoter</fullName>
    </submittedName>
</protein>
<dbReference type="RefSeq" id="WP_014182746.1">
    <property type="nucleotide sequence ID" value="NC_016584.1"/>
</dbReference>
<dbReference type="EMBL" id="CP003108">
    <property type="protein sequence ID" value="AET65917.1"/>
    <property type="molecule type" value="Genomic_DNA"/>
</dbReference>
<accession>G7W7J8</accession>
<dbReference type="InterPro" id="IPR020483">
    <property type="entry name" value="Uncharacterised_YgbA"/>
</dbReference>
<sequence>MSARLEQEKATLQMMLNLYCRGHHQTEGELCPQCQELLKYALARLDHCKFGENKTTCAKCPVHCYKPEMRQKIKEVMGYSGPKMIYTHPVAAIRHLFDGLKSIGR</sequence>
<reference evidence="1 2" key="2">
    <citation type="journal article" date="2012" name="J. Bacteriol.">
        <title>Complete genome sequences of Desulfosporosinus orientis DSM765T, Desulfosporosinus youngiae DSM17734T, Desulfosporosinus meridiei DSM13257T, and Desulfosporosinus acidiphilus DSM22704T.</title>
        <authorList>
            <person name="Pester M."/>
            <person name="Brambilla E."/>
            <person name="Alazard D."/>
            <person name="Rattei T."/>
            <person name="Weinmaier T."/>
            <person name="Han J."/>
            <person name="Lucas S."/>
            <person name="Lapidus A."/>
            <person name="Cheng J.F."/>
            <person name="Goodwin L."/>
            <person name="Pitluck S."/>
            <person name="Peters L."/>
            <person name="Ovchinnikova G."/>
            <person name="Teshima H."/>
            <person name="Detter J.C."/>
            <person name="Han C.S."/>
            <person name="Tapia R."/>
            <person name="Land M.L."/>
            <person name="Hauser L."/>
            <person name="Kyrpides N.C."/>
            <person name="Ivanova N.N."/>
            <person name="Pagani I."/>
            <person name="Huntmann M."/>
            <person name="Wei C.L."/>
            <person name="Davenport K.W."/>
            <person name="Daligault H."/>
            <person name="Chain P.S."/>
            <person name="Chen A."/>
            <person name="Mavromatis K."/>
            <person name="Markowitz V."/>
            <person name="Szeto E."/>
            <person name="Mikhailova N."/>
            <person name="Pati A."/>
            <person name="Wagner M."/>
            <person name="Woyke T."/>
            <person name="Ollivier B."/>
            <person name="Klenk H.P."/>
            <person name="Spring S."/>
            <person name="Loy A."/>
        </authorList>
    </citation>
    <scope>NUCLEOTIDE SEQUENCE [LARGE SCALE GENOMIC DNA]</scope>
    <source>
        <strain evidence="2">ATCC 19365 / DSM 765 / NCIMB 8382 / VKM B-1628</strain>
    </source>
</reference>
<proteinExistence type="predicted"/>
<dbReference type="Pfam" id="PF11756">
    <property type="entry name" value="YgbA_NO"/>
    <property type="match status" value="1"/>
</dbReference>
<dbReference type="HOGENOM" id="CLU_138593_1_0_9"/>
<gene>
    <name evidence="1" type="ordered locus">Desor_0198</name>
</gene>
<dbReference type="KEGG" id="dor:Desor_0198"/>
<evidence type="ECO:0000313" key="2">
    <source>
        <dbReference type="Proteomes" id="UP000006346"/>
    </source>
</evidence>
<dbReference type="NCBIfam" id="NF007714">
    <property type="entry name" value="PRK10410.1-2"/>
    <property type="match status" value="1"/>
</dbReference>
<dbReference type="eggNOG" id="ENOG5032ZJK">
    <property type="taxonomic scope" value="Bacteria"/>
</dbReference>
<dbReference type="AlphaFoldDB" id="G7W7J8"/>
<dbReference type="PATRIC" id="fig|768706.3.peg.158"/>
<organism evidence="1 2">
    <name type="scientific">Desulfosporosinus orientis (strain ATCC 19365 / DSM 765 / NCIMB 8382 / VKM B-1628 / Singapore I)</name>
    <name type="common">Desulfotomaculum orientis</name>
    <dbReference type="NCBI Taxonomy" id="768706"/>
    <lineage>
        <taxon>Bacteria</taxon>
        <taxon>Bacillati</taxon>
        <taxon>Bacillota</taxon>
        <taxon>Clostridia</taxon>
        <taxon>Eubacteriales</taxon>
        <taxon>Desulfitobacteriaceae</taxon>
        <taxon>Desulfosporosinus</taxon>
    </lineage>
</organism>
<dbReference type="Proteomes" id="UP000006346">
    <property type="component" value="Chromosome"/>
</dbReference>
<evidence type="ECO:0000313" key="1">
    <source>
        <dbReference type="EMBL" id="AET65917.1"/>
    </source>
</evidence>
<keyword evidence="2" id="KW-1185">Reference proteome</keyword>